<gene>
    <name evidence="2" type="ORF">Q2T52_06575</name>
</gene>
<reference evidence="2" key="2">
    <citation type="submission" date="2023-07" db="EMBL/GenBank/DDBJ databases">
        <authorList>
            <person name="Sun H."/>
        </authorList>
    </citation>
    <scope>NUCLEOTIDE SEQUENCE</scope>
    <source>
        <strain evidence="2">05753</strain>
    </source>
</reference>
<protein>
    <submittedName>
        <fullName evidence="2">DUF6163 family protein</fullName>
    </submittedName>
</protein>
<feature type="transmembrane region" description="Helical" evidence="1">
    <location>
        <begin position="12"/>
        <end position="36"/>
    </location>
</feature>
<feature type="transmembrane region" description="Helical" evidence="1">
    <location>
        <begin position="85"/>
        <end position="101"/>
    </location>
</feature>
<dbReference type="InterPro" id="IPR046161">
    <property type="entry name" value="DUF6163"/>
</dbReference>
<dbReference type="EMBL" id="JAUKWQ010000001">
    <property type="protein sequence ID" value="MDO1581761.1"/>
    <property type="molecule type" value="Genomic_DNA"/>
</dbReference>
<evidence type="ECO:0000256" key="1">
    <source>
        <dbReference type="SAM" id="Phobius"/>
    </source>
</evidence>
<feature type="transmembrane region" description="Helical" evidence="1">
    <location>
        <begin position="113"/>
        <end position="131"/>
    </location>
</feature>
<dbReference type="Proteomes" id="UP001169006">
    <property type="component" value="Unassembled WGS sequence"/>
</dbReference>
<accession>A0ABT8STU7</accession>
<evidence type="ECO:0000313" key="3">
    <source>
        <dbReference type="Proteomes" id="UP001169006"/>
    </source>
</evidence>
<comment type="caution">
    <text evidence="2">The sequence shown here is derived from an EMBL/GenBank/DDBJ whole genome shotgun (WGS) entry which is preliminary data.</text>
</comment>
<dbReference type="Pfam" id="PF19660">
    <property type="entry name" value="DUF6163"/>
    <property type="match status" value="1"/>
</dbReference>
<keyword evidence="1" id="KW-1133">Transmembrane helix</keyword>
<keyword evidence="1" id="KW-0472">Membrane</keyword>
<sequence>MEPDSHATPKRSLLDILFVIFLRGVAISCLWFGLQYWGMVVGYSFEGRGRFDLLNFPWRVAASALAVVYPVASLGLWLTVSWGPVLWVIAAGSQLAMFQGWPEIFGNNVLLQIMHIFVASLYVVFRLAIWLEEKRKMDERVRVDLP</sequence>
<reference evidence="2" key="1">
    <citation type="journal article" date="2015" name="Int. J. Syst. Evol. Microbiol.">
        <title>Rhizobium oryzicola sp. nov., potential plant-growth-promoting endophytic bacteria isolated from rice roots.</title>
        <authorList>
            <person name="Zhang X.X."/>
            <person name="Gao J.S."/>
            <person name="Cao Y.H."/>
            <person name="Sheirdil R.A."/>
            <person name="Wang X.C."/>
            <person name="Zhang L."/>
        </authorList>
    </citation>
    <scope>NUCLEOTIDE SEQUENCE</scope>
    <source>
        <strain evidence="2">05753</strain>
    </source>
</reference>
<organism evidence="2 3">
    <name type="scientific">Rhizobium oryzicola</name>
    <dbReference type="NCBI Taxonomy" id="1232668"/>
    <lineage>
        <taxon>Bacteria</taxon>
        <taxon>Pseudomonadati</taxon>
        <taxon>Pseudomonadota</taxon>
        <taxon>Alphaproteobacteria</taxon>
        <taxon>Hyphomicrobiales</taxon>
        <taxon>Rhizobiaceae</taxon>
        <taxon>Rhizobium/Agrobacterium group</taxon>
        <taxon>Rhizobium</taxon>
    </lineage>
</organism>
<keyword evidence="3" id="KW-1185">Reference proteome</keyword>
<proteinExistence type="predicted"/>
<evidence type="ECO:0000313" key="2">
    <source>
        <dbReference type="EMBL" id="MDO1581761.1"/>
    </source>
</evidence>
<keyword evidence="1" id="KW-0812">Transmembrane</keyword>
<feature type="transmembrane region" description="Helical" evidence="1">
    <location>
        <begin position="56"/>
        <end position="78"/>
    </location>
</feature>
<name>A0ABT8STU7_9HYPH</name>
<dbReference type="RefSeq" id="WP_302076056.1">
    <property type="nucleotide sequence ID" value="NZ_JAUKWQ010000001.1"/>
</dbReference>